<accession>A0A0G1MZW4</accession>
<name>A0A0G1MZW4_9BACT</name>
<dbReference type="Proteomes" id="UP000034911">
    <property type="component" value="Unassembled WGS sequence"/>
</dbReference>
<gene>
    <name evidence="1" type="ORF">UX20_C0010G0013</name>
</gene>
<evidence type="ECO:0000313" key="1">
    <source>
        <dbReference type="EMBL" id="KKU13921.1"/>
    </source>
</evidence>
<dbReference type="AlphaFoldDB" id="A0A0G1MZW4"/>
<organism evidence="1 2">
    <name type="scientific">Candidatus Magasanikbacteria bacterium GW2011_GWC2_45_8</name>
    <dbReference type="NCBI Taxonomy" id="1619050"/>
    <lineage>
        <taxon>Bacteria</taxon>
        <taxon>Candidatus Magasanikiibacteriota</taxon>
    </lineage>
</organism>
<proteinExistence type="predicted"/>
<reference evidence="1 2" key="1">
    <citation type="journal article" date="2015" name="Nature">
        <title>rRNA introns, odd ribosomes, and small enigmatic genomes across a large radiation of phyla.</title>
        <authorList>
            <person name="Brown C.T."/>
            <person name="Hug L.A."/>
            <person name="Thomas B.C."/>
            <person name="Sharon I."/>
            <person name="Castelle C.J."/>
            <person name="Singh A."/>
            <person name="Wilkins M.J."/>
            <person name="Williams K.H."/>
            <person name="Banfield J.F."/>
        </authorList>
    </citation>
    <scope>NUCLEOTIDE SEQUENCE [LARGE SCALE GENOMIC DNA]</scope>
</reference>
<evidence type="ECO:0008006" key="3">
    <source>
        <dbReference type="Google" id="ProtNLM"/>
    </source>
</evidence>
<protein>
    <recommendedName>
        <fullName evidence="3">Transcriptional regulator, AbiEi antitoxin, Type IV TA system</fullName>
    </recommendedName>
</protein>
<dbReference type="STRING" id="1619050.UX20_C0010G0013"/>
<dbReference type="PATRIC" id="fig|1619050.3.peg.241"/>
<evidence type="ECO:0000313" key="2">
    <source>
        <dbReference type="Proteomes" id="UP000034911"/>
    </source>
</evidence>
<comment type="caution">
    <text evidence="1">The sequence shown here is derived from an EMBL/GenBank/DDBJ whole genome shotgun (WGS) entry which is preliminary data.</text>
</comment>
<dbReference type="EMBL" id="LCLH01000010">
    <property type="protein sequence ID" value="KKU13921.1"/>
    <property type="molecule type" value="Genomic_DNA"/>
</dbReference>
<sequence>MKYLDIKNSLIKLKPIFSVKDLELAGFKVFPYQLSKWVKDGYIKRLGAGLYLFSEAEVVPEFIANRLREPSYISLEYALYYYNLTVDISFHITSVTTQGTKNIIVGDKTFFYHHVKPTIFDGFVVKEISSHKNVGQRFYIATPEKALVDLFYLKPNIFKSIDDFEEARFHEEEMKESFDWQGVFSLASLYKNKSLEKRLRDFKEYLFS</sequence>